<name>A0A6L6ISU9_9ENTR</name>
<evidence type="ECO:0000256" key="5">
    <source>
        <dbReference type="ARBA" id="ARBA00022723"/>
    </source>
</evidence>
<feature type="binding site" evidence="9">
    <location>
        <position position="538"/>
    </location>
    <ligand>
        <name>Mo-bis(molybdopterin guanine dinucleotide)</name>
        <dbReference type="ChEBI" id="CHEBI:60539"/>
    </ligand>
</feature>
<proteinExistence type="inferred from homology"/>
<dbReference type="PANTHER" id="PTHR43742:SF10">
    <property type="entry name" value="TRIMETHYLAMINE-N-OXIDE REDUCTASE 2"/>
    <property type="match status" value="1"/>
</dbReference>
<evidence type="ECO:0000313" key="13">
    <source>
        <dbReference type="EMBL" id="MTH47843.1"/>
    </source>
</evidence>
<protein>
    <recommendedName>
        <fullName evidence="3">trimethylamine-N-oxide reductase</fullName>
        <ecNumber evidence="3">1.7.2.3</ecNumber>
    </recommendedName>
</protein>
<comment type="similarity">
    <text evidence="2">Belongs to the prokaryotic molybdopterin-containing oxidoreductase family.</text>
</comment>
<dbReference type="InterPro" id="IPR050612">
    <property type="entry name" value="Prok_Mopterin_Oxidored"/>
</dbReference>
<dbReference type="GO" id="GO:0009061">
    <property type="term" value="P:anaerobic respiration"/>
    <property type="evidence" value="ECO:0007669"/>
    <property type="project" value="TreeGrafter"/>
</dbReference>
<dbReference type="Pfam" id="PF18364">
    <property type="entry name" value="Molybdopterin_N"/>
    <property type="match status" value="1"/>
</dbReference>
<dbReference type="GO" id="GO:0009055">
    <property type="term" value="F:electron transfer activity"/>
    <property type="evidence" value="ECO:0007669"/>
    <property type="project" value="TreeGrafter"/>
</dbReference>
<dbReference type="InterPro" id="IPR009010">
    <property type="entry name" value="Asp_de-COase-like_dom_sf"/>
</dbReference>
<accession>A0A6L6ISU9</accession>
<organism evidence="13 14">
    <name type="scientific">Intestinirhabdus alba</name>
    <dbReference type="NCBI Taxonomy" id="2899544"/>
    <lineage>
        <taxon>Bacteria</taxon>
        <taxon>Pseudomonadati</taxon>
        <taxon>Pseudomonadota</taxon>
        <taxon>Gammaproteobacteria</taxon>
        <taxon>Enterobacterales</taxon>
        <taxon>Enterobacteriaceae</taxon>
        <taxon>Intestinirhabdus</taxon>
    </lineage>
</organism>
<dbReference type="NCBIfam" id="TIGR00509">
    <property type="entry name" value="bisC_fam"/>
    <property type="match status" value="1"/>
</dbReference>
<comment type="caution">
    <text evidence="13">The sequence shown here is derived from an EMBL/GenBank/DDBJ whole genome shotgun (WGS) entry which is preliminary data.</text>
</comment>
<dbReference type="GO" id="GO:0030151">
    <property type="term" value="F:molybdenum ion binding"/>
    <property type="evidence" value="ECO:0007669"/>
    <property type="project" value="TreeGrafter"/>
</dbReference>
<dbReference type="OrthoDB" id="9815647at2"/>
<dbReference type="CDD" id="cd02793">
    <property type="entry name" value="MopB_CT_DMSOR-BSOR-TMAOR"/>
    <property type="match status" value="1"/>
</dbReference>
<evidence type="ECO:0000256" key="2">
    <source>
        <dbReference type="ARBA" id="ARBA00010312"/>
    </source>
</evidence>
<keyword evidence="14" id="KW-1185">Reference proteome</keyword>
<dbReference type="SUPFAM" id="SSF50692">
    <property type="entry name" value="ADC-like"/>
    <property type="match status" value="1"/>
</dbReference>
<dbReference type="InterPro" id="IPR006657">
    <property type="entry name" value="MoPterin_dinucl-bd_dom"/>
</dbReference>
<evidence type="ECO:0000256" key="6">
    <source>
        <dbReference type="ARBA" id="ARBA00022729"/>
    </source>
</evidence>
<dbReference type="Proteomes" id="UP000477739">
    <property type="component" value="Unassembled WGS sequence"/>
</dbReference>
<dbReference type="InterPro" id="IPR006658">
    <property type="entry name" value="BisC"/>
</dbReference>
<evidence type="ECO:0000313" key="14">
    <source>
        <dbReference type="Proteomes" id="UP000477739"/>
    </source>
</evidence>
<dbReference type="FunFam" id="2.40.40.20:FF:000009">
    <property type="entry name" value="Biotin sulfoxide reductase 2"/>
    <property type="match status" value="1"/>
</dbReference>
<dbReference type="Gene3D" id="3.90.55.10">
    <property type="entry name" value="Dimethylsulfoxide Reductase, domain 3"/>
    <property type="match status" value="1"/>
</dbReference>
<sequence>MKKNNRMVTAEQSEGQPGMQLTRRRFLAGASALAAIPLLGGLWPRSALAQAISQALPQFTALRQAQKGILTGAHWGAFEAIVNGDKMVGVQPIADDPAPNELIEMAPHQVHAPNRIKYPMVRKSWLEGGVANGRPELRGRDEWVRISWDKAFSLVAEQISRLQKEHGPQSIYAGSYGWKSVGMFHNARTLLQRLMNLTGGFVNYSGDYSTGAAQVIMPHVVGSVEVYEQQTAWPNVIDNSQLVVMWGCNPMITLKNSWNLPDHVGLSGFEALKKKGTRMISIDPVHTDSARTLGAEWIHLRPYTDSAMIIGIAHTLLVEKLHNPDFLKTYTVGFEKFEQYVMGKEDGVVKDAAWAADICGMDAQTIKTLARDMAKNRTMIMGGWGIQRQHHGEQPHWLLVTLAAMLGQIGLPGGGFGFSYHYSSGGSPTARGGILGGISAGSPTTEAGRKIAPFPVARITDCLANPGKTIDFNGSKVTYPDIKMVYVAGGNTFHQQQDTNSLVKAWQKPEVIVVNEPYWTATAKYADIVLPATTTYERNDLDMGGDYSQLYVFPMHQCVPPQHEAKSDFDIFAGIAAKLGLHDAFTEGKDEMLWLKSMYDDMKTQARNGRVALPPFDMFWSSNNYIRFPIPEENKQWVRFADFRENPLLNPLGTPSGKIEIYSDTIAKMGYEDCKAIPTWMEPHEWYRGPEAEKYPLSLNTGHPINRLHSQLDNTPLREKYAVADREAIWIHPQDAKARGISDGDLVRAFNDRGQILVGAVVTENVRSGVVRISEGAWFDPADPAQIGSLCKNGNVNCLTFDIGSSSLAQGNCGHMTQLEIEKYTGPVLKNTAHAVPEGA</sequence>
<evidence type="ECO:0000259" key="11">
    <source>
        <dbReference type="Pfam" id="PF01568"/>
    </source>
</evidence>
<dbReference type="Gene3D" id="2.40.40.20">
    <property type="match status" value="1"/>
</dbReference>
<evidence type="ECO:0000256" key="1">
    <source>
        <dbReference type="ARBA" id="ARBA00004418"/>
    </source>
</evidence>
<evidence type="ECO:0000256" key="9">
    <source>
        <dbReference type="PIRSR" id="PIRSR606658-1"/>
    </source>
</evidence>
<dbReference type="Pfam" id="PF01568">
    <property type="entry name" value="Molydop_binding"/>
    <property type="match status" value="1"/>
</dbReference>
<evidence type="ECO:0000259" key="10">
    <source>
        <dbReference type="Pfam" id="PF00384"/>
    </source>
</evidence>
<dbReference type="GO" id="GO:0043546">
    <property type="term" value="F:molybdopterin cofactor binding"/>
    <property type="evidence" value="ECO:0007669"/>
    <property type="project" value="InterPro"/>
</dbReference>
<evidence type="ECO:0000259" key="12">
    <source>
        <dbReference type="Pfam" id="PF18364"/>
    </source>
</evidence>
<dbReference type="PROSITE" id="PS00490">
    <property type="entry name" value="MOLYBDOPTERIN_PROK_2"/>
    <property type="match status" value="1"/>
</dbReference>
<dbReference type="InterPro" id="IPR041954">
    <property type="entry name" value="CT_DMSOR/BSOR/TMAOR"/>
</dbReference>
<dbReference type="SUPFAM" id="SSF53706">
    <property type="entry name" value="Formate dehydrogenase/DMSO reductase, domains 1-3"/>
    <property type="match status" value="1"/>
</dbReference>
<feature type="domain" description="Molybdopterin dinucleotide-binding" evidence="11">
    <location>
        <begin position="697"/>
        <end position="812"/>
    </location>
</feature>
<gene>
    <name evidence="13" type="primary">torA</name>
    <name evidence="13" type="ORF">GJV78_16535</name>
</gene>
<feature type="domain" description="Molybdopterin oxidoreductase N-terminal" evidence="12">
    <location>
        <begin position="71"/>
        <end position="111"/>
    </location>
</feature>
<evidence type="ECO:0000256" key="8">
    <source>
        <dbReference type="ARBA" id="ARBA00023002"/>
    </source>
</evidence>
<dbReference type="EC" id="1.7.2.3" evidence="3"/>
<dbReference type="NCBIfam" id="NF011682">
    <property type="entry name" value="PRK15102.1"/>
    <property type="match status" value="1"/>
</dbReference>
<evidence type="ECO:0000256" key="3">
    <source>
        <dbReference type="ARBA" id="ARBA00011885"/>
    </source>
</evidence>
<dbReference type="Pfam" id="PF00384">
    <property type="entry name" value="Molybdopterin"/>
    <property type="match status" value="1"/>
</dbReference>
<feature type="domain" description="Molybdopterin oxidoreductase" evidence="10">
    <location>
        <begin position="115"/>
        <end position="577"/>
    </location>
</feature>
<feature type="binding site" evidence="9">
    <location>
        <position position="568"/>
    </location>
    <ligand>
        <name>Mo-bis(molybdopterin guanine dinucleotide)</name>
        <dbReference type="ChEBI" id="CHEBI:60539"/>
    </ligand>
</feature>
<dbReference type="PANTHER" id="PTHR43742">
    <property type="entry name" value="TRIMETHYLAMINE-N-OXIDE REDUCTASE"/>
    <property type="match status" value="1"/>
</dbReference>
<comment type="subcellular location">
    <subcellularLocation>
        <location evidence="1">Periplasm</location>
    </subcellularLocation>
</comment>
<dbReference type="GO" id="GO:0050626">
    <property type="term" value="F:trimethylamine-N-oxide reductase (cytochrome c) activity"/>
    <property type="evidence" value="ECO:0007669"/>
    <property type="project" value="UniProtKB-EC"/>
</dbReference>
<dbReference type="Gene3D" id="3.40.228.10">
    <property type="entry name" value="Dimethylsulfoxide Reductase, domain 2"/>
    <property type="match status" value="1"/>
</dbReference>
<keyword evidence="5 9" id="KW-0479">Metal-binding</keyword>
<dbReference type="InterPro" id="IPR006656">
    <property type="entry name" value="Mopterin_OxRdtase"/>
</dbReference>
<keyword evidence="4 9" id="KW-0500">Molybdenum</keyword>
<dbReference type="Gene3D" id="3.40.50.740">
    <property type="match status" value="1"/>
</dbReference>
<dbReference type="EMBL" id="WMJZ01000024">
    <property type="protein sequence ID" value="MTH47843.1"/>
    <property type="molecule type" value="Genomic_DNA"/>
</dbReference>
<dbReference type="InterPro" id="IPR006311">
    <property type="entry name" value="TAT_signal"/>
</dbReference>
<dbReference type="AlphaFoldDB" id="A0A6L6ISU9"/>
<dbReference type="InterPro" id="IPR006655">
    <property type="entry name" value="Mopterin_OxRdtase_prok_CS"/>
</dbReference>
<dbReference type="GO" id="GO:0030288">
    <property type="term" value="C:outer membrane-bounded periplasmic space"/>
    <property type="evidence" value="ECO:0007669"/>
    <property type="project" value="TreeGrafter"/>
</dbReference>
<keyword evidence="7" id="KW-0574">Periplasm</keyword>
<dbReference type="InterPro" id="IPR041460">
    <property type="entry name" value="Molybdopterin_N"/>
</dbReference>
<dbReference type="FunFam" id="3.40.228.10:FF:000003">
    <property type="entry name" value="Biotin sulfoxide reductase 2"/>
    <property type="match status" value="1"/>
</dbReference>
<feature type="binding site" evidence="9">
    <location>
        <position position="491"/>
    </location>
    <ligand>
        <name>Mo-bis(molybdopterin guanine dinucleotide)</name>
        <dbReference type="ChEBI" id="CHEBI:60539"/>
    </ligand>
</feature>
<reference evidence="13 14" key="1">
    <citation type="submission" date="2019-11" db="EMBL/GenBank/DDBJ databases">
        <title>Escherichia alba sp. nov. isolated from the gut of plastic-eating superworms Zophobas atratus.</title>
        <authorList>
            <person name="Yang Y."/>
        </authorList>
    </citation>
    <scope>NUCLEOTIDE SEQUENCE [LARGE SCALE GENOMIC DNA]</scope>
    <source>
        <strain evidence="14">BIT-B35</strain>
    </source>
</reference>
<comment type="cofactor">
    <cofactor evidence="9">
        <name>Mo-bis(molybdopterin guanine dinucleotide)</name>
        <dbReference type="ChEBI" id="CHEBI:60539"/>
    </cofactor>
    <text evidence="9">Binds 1 molybdenum-bis(molybdopterin guanine dinucleotide) (Mo-bis-MGD) cofactor per subunit.</text>
</comment>
<dbReference type="CDD" id="cd02769">
    <property type="entry name" value="MopB_DMSOR-BSOR-TMAOR"/>
    <property type="match status" value="1"/>
</dbReference>
<evidence type="ECO:0000256" key="4">
    <source>
        <dbReference type="ARBA" id="ARBA00022505"/>
    </source>
</evidence>
<keyword evidence="6" id="KW-0732">Signal</keyword>
<evidence type="ECO:0000256" key="7">
    <source>
        <dbReference type="ARBA" id="ARBA00022764"/>
    </source>
</evidence>
<feature type="binding site" evidence="9">
    <location>
        <position position="797"/>
    </location>
    <ligand>
        <name>Mo-bis(molybdopterin guanine dinucleotide)</name>
        <dbReference type="ChEBI" id="CHEBI:60539"/>
    </ligand>
</feature>
<dbReference type="PROSITE" id="PS51318">
    <property type="entry name" value="TAT"/>
    <property type="match status" value="1"/>
</dbReference>
<keyword evidence="8 13" id="KW-0560">Oxidoreductase</keyword>
<feature type="binding site" evidence="9">
    <location>
        <position position="388"/>
    </location>
    <ligand>
        <name>Mo-bis(molybdopterin guanine dinucleotide)</name>
        <dbReference type="ChEBI" id="CHEBI:60539"/>
    </ligand>
</feature>
<feature type="binding site" evidence="9">
    <location>
        <position position="178"/>
    </location>
    <ligand>
        <name>Mo-bis(molybdopterin guanine dinucleotide)</name>
        <dbReference type="ChEBI" id="CHEBI:60539"/>
    </ligand>
</feature>